<evidence type="ECO:0000313" key="2">
    <source>
        <dbReference type="EMBL" id="OFJ49061.1"/>
    </source>
</evidence>
<dbReference type="Proteomes" id="UP000092634">
    <property type="component" value="Unassembled WGS sequence"/>
</dbReference>
<dbReference type="Gene3D" id="1.10.10.10">
    <property type="entry name" value="Winged helix-like DNA-binding domain superfamily/Winged helix DNA-binding domain"/>
    <property type="match status" value="1"/>
</dbReference>
<gene>
    <name evidence="2" type="ORF">BA896_009325</name>
</gene>
<evidence type="ECO:0000313" key="3">
    <source>
        <dbReference type="Proteomes" id="UP000092634"/>
    </source>
</evidence>
<proteinExistence type="predicted"/>
<sequence>MHGHALVRLAEDEHIDQWTDFAASAIYGALKRLASEKLIIEERVEKIGNYPERQVYRLSESGQAALRVLGFQGLSKVVLKPDPFDLVFSRFYSDQLDELPSIIQERLLLLRARLNAHVSKLNRIRSDISIAETWMVDHHTFRLRAEIDWHEGLLNALPDIVEDERARRNRTS</sequence>
<name>A0A1E8PSB4_9BURK</name>
<evidence type="ECO:0000259" key="1">
    <source>
        <dbReference type="Pfam" id="PF03551"/>
    </source>
</evidence>
<feature type="domain" description="Transcription regulator PadR N-terminal" evidence="1">
    <location>
        <begin position="2"/>
        <end position="67"/>
    </location>
</feature>
<dbReference type="EMBL" id="MAQB02000001">
    <property type="protein sequence ID" value="OFJ49061.1"/>
    <property type="molecule type" value="Genomic_DNA"/>
</dbReference>
<protein>
    <recommendedName>
        <fullName evidence="1">Transcription regulator PadR N-terminal domain-containing protein</fullName>
    </recommendedName>
</protein>
<dbReference type="InterPro" id="IPR036388">
    <property type="entry name" value="WH-like_DNA-bd_sf"/>
</dbReference>
<dbReference type="SUPFAM" id="SSF46785">
    <property type="entry name" value="Winged helix' DNA-binding domain"/>
    <property type="match status" value="1"/>
</dbReference>
<comment type="caution">
    <text evidence="2">The sequence shown here is derived from an EMBL/GenBank/DDBJ whole genome shotgun (WGS) entry which is preliminary data.</text>
</comment>
<dbReference type="Pfam" id="PF03551">
    <property type="entry name" value="PadR"/>
    <property type="match status" value="1"/>
</dbReference>
<dbReference type="InterPro" id="IPR036390">
    <property type="entry name" value="WH_DNA-bd_sf"/>
</dbReference>
<accession>A0A1E8PSB4</accession>
<dbReference type="InterPro" id="IPR005149">
    <property type="entry name" value="Tscrpt_reg_PadR_N"/>
</dbReference>
<dbReference type="AlphaFoldDB" id="A0A1E8PSB4"/>
<reference evidence="2 3" key="1">
    <citation type="submission" date="2016-10" db="EMBL/GenBank/DDBJ databases">
        <title>Updated version of Genome Assembly of Janthinobacterium lividum ERGS5:01.</title>
        <authorList>
            <person name="Kumar R."/>
            <person name="Acharya V."/>
            <person name="Singh D."/>
        </authorList>
    </citation>
    <scope>NUCLEOTIDE SEQUENCE [LARGE SCALE GENOMIC DNA]</scope>
    <source>
        <strain evidence="2 3">ERGS5:01</strain>
    </source>
</reference>
<organism evidence="2 3">
    <name type="scientific">Janthinobacterium lividum</name>
    <dbReference type="NCBI Taxonomy" id="29581"/>
    <lineage>
        <taxon>Bacteria</taxon>
        <taxon>Pseudomonadati</taxon>
        <taxon>Pseudomonadota</taxon>
        <taxon>Betaproteobacteria</taxon>
        <taxon>Burkholderiales</taxon>
        <taxon>Oxalobacteraceae</taxon>
        <taxon>Janthinobacterium</taxon>
    </lineage>
</organism>